<protein>
    <submittedName>
        <fullName evidence="1">Uncharacterized protein</fullName>
    </submittedName>
</protein>
<accession>A0ABD0LJV3</accession>
<evidence type="ECO:0000313" key="2">
    <source>
        <dbReference type="Proteomes" id="UP001519460"/>
    </source>
</evidence>
<proteinExistence type="predicted"/>
<dbReference type="EMBL" id="JACVVK020000041">
    <property type="protein sequence ID" value="KAK7499817.1"/>
    <property type="molecule type" value="Genomic_DNA"/>
</dbReference>
<sequence length="86" mass="9488">MQTDYIIPVIFEAWKEMQGKHLQDIRERGVPLRIAGDGRCDSPGFSAKYCTYTLIDLTTNAVIAFAVVCVTDAGSSPKMEVKGFQS</sequence>
<dbReference type="Proteomes" id="UP001519460">
    <property type="component" value="Unassembled WGS sequence"/>
</dbReference>
<comment type="caution">
    <text evidence="1">The sequence shown here is derived from an EMBL/GenBank/DDBJ whole genome shotgun (WGS) entry which is preliminary data.</text>
</comment>
<evidence type="ECO:0000313" key="1">
    <source>
        <dbReference type="EMBL" id="KAK7499817.1"/>
    </source>
</evidence>
<dbReference type="PANTHER" id="PTHR31751:SF42">
    <property type="entry name" value="PROTEIN CBG10204"/>
    <property type="match status" value="1"/>
</dbReference>
<gene>
    <name evidence="1" type="ORF">BaRGS_00008908</name>
</gene>
<organism evidence="1 2">
    <name type="scientific">Batillaria attramentaria</name>
    <dbReference type="NCBI Taxonomy" id="370345"/>
    <lineage>
        <taxon>Eukaryota</taxon>
        <taxon>Metazoa</taxon>
        <taxon>Spiralia</taxon>
        <taxon>Lophotrochozoa</taxon>
        <taxon>Mollusca</taxon>
        <taxon>Gastropoda</taxon>
        <taxon>Caenogastropoda</taxon>
        <taxon>Sorbeoconcha</taxon>
        <taxon>Cerithioidea</taxon>
        <taxon>Batillariidae</taxon>
        <taxon>Batillaria</taxon>
    </lineage>
</organism>
<dbReference type="PANTHER" id="PTHR31751">
    <property type="entry name" value="SI:CH211-108C17.2-RELATED-RELATED"/>
    <property type="match status" value="1"/>
</dbReference>
<dbReference type="AlphaFoldDB" id="A0ABD0LJV3"/>
<reference evidence="1 2" key="1">
    <citation type="journal article" date="2023" name="Sci. Data">
        <title>Genome assembly of the Korean intertidal mud-creeper Batillaria attramentaria.</title>
        <authorList>
            <person name="Patra A.K."/>
            <person name="Ho P.T."/>
            <person name="Jun S."/>
            <person name="Lee S.J."/>
            <person name="Kim Y."/>
            <person name="Won Y.J."/>
        </authorList>
    </citation>
    <scope>NUCLEOTIDE SEQUENCE [LARGE SCALE GENOMIC DNA]</scope>
    <source>
        <strain evidence="1">Wonlab-2016</strain>
    </source>
</reference>
<name>A0ABD0LJV3_9CAEN</name>
<keyword evidence="2" id="KW-1185">Reference proteome</keyword>